<feature type="region of interest" description="Disordered" evidence="1">
    <location>
        <begin position="1"/>
        <end position="23"/>
    </location>
</feature>
<evidence type="ECO:0000313" key="3">
    <source>
        <dbReference type="Proteomes" id="UP000191672"/>
    </source>
</evidence>
<dbReference type="EMBL" id="MDYN01000024">
    <property type="protein sequence ID" value="OQD81871.1"/>
    <property type="molecule type" value="Genomic_DNA"/>
</dbReference>
<dbReference type="Proteomes" id="UP000191672">
    <property type="component" value="Unassembled WGS sequence"/>
</dbReference>
<accession>A0A1V6PY25</accession>
<name>A0A1V6PY25_9EURO</name>
<proteinExistence type="predicted"/>
<keyword evidence="3" id="KW-1185">Reference proteome</keyword>
<feature type="compositionally biased region" description="Basic residues" evidence="1">
    <location>
        <begin position="380"/>
        <end position="395"/>
    </location>
</feature>
<feature type="region of interest" description="Disordered" evidence="1">
    <location>
        <begin position="174"/>
        <end position="252"/>
    </location>
</feature>
<dbReference type="STRING" id="416450.A0A1V6PY25"/>
<dbReference type="AlphaFoldDB" id="A0A1V6PY25"/>
<sequence length="418" mass="46345">MQYAPQYQMRYASPPPPEQPPAQSAVHTRFCILRPEGHWSPLIPLDELPSWLQICNWTPDMHMSLYPVSMSFIPREGEYDVTCNHCLLGVDPQHKSVSERGPSSASSRAARVKNFPVQCYSPPKMQPEPRTMATEFGLTYGILGQPPFHSMLQSPLVGMCLVDMHAQEEELAVVSDGIPPRMGAENSVPSGSSDQTSAGVGLSPALHAGPDNSGDPSLSAGSSRNVPQKPRPDILKRHSRPTSGHDDQWIGTPRRVLSLRGDGPASAHSAAAMAAALAKHMQRRRSRRISRTSSLHRRTTTGAGTVVSGVQTTDAYTPKPRISKVPSMRVKVKSKARHKVRMHRQVAEDQRAPISLAISPKPLSVVEVPKPKPEQPNAATKRRDRRERLMRRRNHTDRGSRYWHMMKIPNWQTGVLKC</sequence>
<evidence type="ECO:0000256" key="1">
    <source>
        <dbReference type="SAM" id="MobiDB-lite"/>
    </source>
</evidence>
<comment type="caution">
    <text evidence="2">The sequence shown here is derived from an EMBL/GenBank/DDBJ whole genome shotgun (WGS) entry which is preliminary data.</text>
</comment>
<gene>
    <name evidence="2" type="ORF">PENANT_c024G08237</name>
</gene>
<protein>
    <submittedName>
        <fullName evidence="2">Uncharacterized protein</fullName>
    </submittedName>
</protein>
<evidence type="ECO:0000313" key="2">
    <source>
        <dbReference type="EMBL" id="OQD81871.1"/>
    </source>
</evidence>
<feature type="region of interest" description="Disordered" evidence="1">
    <location>
        <begin position="367"/>
        <end position="396"/>
    </location>
</feature>
<organism evidence="2 3">
    <name type="scientific">Penicillium antarcticum</name>
    <dbReference type="NCBI Taxonomy" id="416450"/>
    <lineage>
        <taxon>Eukaryota</taxon>
        <taxon>Fungi</taxon>
        <taxon>Dikarya</taxon>
        <taxon>Ascomycota</taxon>
        <taxon>Pezizomycotina</taxon>
        <taxon>Eurotiomycetes</taxon>
        <taxon>Eurotiomycetidae</taxon>
        <taxon>Eurotiales</taxon>
        <taxon>Aspergillaceae</taxon>
        <taxon>Penicillium</taxon>
    </lineage>
</organism>
<feature type="compositionally biased region" description="Polar residues" evidence="1">
    <location>
        <begin position="214"/>
        <end position="226"/>
    </location>
</feature>
<feature type="compositionally biased region" description="Polar residues" evidence="1">
    <location>
        <begin position="187"/>
        <end position="198"/>
    </location>
</feature>
<reference evidence="3" key="1">
    <citation type="journal article" date="2017" name="Nat. Microbiol.">
        <title>Global analysis of biosynthetic gene clusters reveals vast potential of secondary metabolite production in Penicillium species.</title>
        <authorList>
            <person name="Nielsen J.C."/>
            <person name="Grijseels S."/>
            <person name="Prigent S."/>
            <person name="Ji B."/>
            <person name="Dainat J."/>
            <person name="Nielsen K.F."/>
            <person name="Frisvad J.C."/>
            <person name="Workman M."/>
            <person name="Nielsen J."/>
        </authorList>
    </citation>
    <scope>NUCLEOTIDE SEQUENCE [LARGE SCALE GENOMIC DNA]</scope>
    <source>
        <strain evidence="3">IBT 31811</strain>
    </source>
</reference>